<evidence type="ECO:0000313" key="2">
    <source>
        <dbReference type="EMBL" id="MBC3516811.1"/>
    </source>
</evidence>
<comment type="caution">
    <text evidence="2">The sequence shown here is derived from an EMBL/GenBank/DDBJ whole genome shotgun (WGS) entry which is preliminary data.</text>
</comment>
<dbReference type="EMBL" id="JACOGI010000002">
    <property type="protein sequence ID" value="MBC3516811.1"/>
    <property type="molecule type" value="Genomic_DNA"/>
</dbReference>
<name>A0A8J6M1X0_9FIRM</name>
<evidence type="ECO:0000313" key="3">
    <source>
        <dbReference type="Proteomes" id="UP000597668"/>
    </source>
</evidence>
<organism evidence="2 3">
    <name type="scientific">Neobittarella massiliensis</name>
    <name type="common">ex Bilen et al. 2018</name>
    <dbReference type="NCBI Taxonomy" id="2041842"/>
    <lineage>
        <taxon>Bacteria</taxon>
        <taxon>Bacillati</taxon>
        <taxon>Bacillota</taxon>
        <taxon>Clostridia</taxon>
        <taxon>Eubacteriales</taxon>
        <taxon>Oscillospiraceae</taxon>
        <taxon>Neobittarella (ex Bilen et al. 2018)</taxon>
    </lineage>
</organism>
<feature type="transmembrane region" description="Helical" evidence="1">
    <location>
        <begin position="35"/>
        <end position="56"/>
    </location>
</feature>
<accession>A0A8J6M1X0</accession>
<protein>
    <submittedName>
        <fullName evidence="2">Uncharacterized protein</fullName>
    </submittedName>
</protein>
<reference evidence="2" key="1">
    <citation type="submission" date="2020-08" db="EMBL/GenBank/DDBJ databases">
        <authorList>
            <person name="Liu C."/>
            <person name="Sun Q."/>
        </authorList>
    </citation>
    <scope>NUCLEOTIDE SEQUENCE</scope>
    <source>
        <strain evidence="2">NSJ-65</strain>
    </source>
</reference>
<dbReference type="AlphaFoldDB" id="A0A8J6M1X0"/>
<proteinExistence type="predicted"/>
<evidence type="ECO:0000256" key="1">
    <source>
        <dbReference type="SAM" id="Phobius"/>
    </source>
</evidence>
<keyword evidence="1" id="KW-1133">Transmembrane helix</keyword>
<keyword evidence="1" id="KW-0812">Transmembrane</keyword>
<keyword evidence="3" id="KW-1185">Reference proteome</keyword>
<sequence length="153" mass="16874">MPSVITTLFWLLFMHWKYAVGNMLSILFHYTALPFVTQLAGPVFGVIYGFFSCVLYDTRADIIGIFVLIAQSGKSGRRVAAFRQQLFPGAGLAEAAPAAAVGPQKGKRRPEKDVPAGYMGCCSAVMLCWQYKNAVFSGYTLDRKDCEKSDDKL</sequence>
<gene>
    <name evidence="2" type="ORF">H8K20_10435</name>
</gene>
<keyword evidence="1" id="KW-0472">Membrane</keyword>
<dbReference type="Proteomes" id="UP000597668">
    <property type="component" value="Unassembled WGS sequence"/>
</dbReference>